<reference evidence="1" key="1">
    <citation type="journal article" date="2014" name="Int. J. Syst. Evol. Microbiol.">
        <title>Complete genome sequence of Corynebacterium casei LMG S-19264T (=DSM 44701T), isolated from a smear-ripened cheese.</title>
        <authorList>
            <consortium name="US DOE Joint Genome Institute (JGI-PGF)"/>
            <person name="Walter F."/>
            <person name="Albersmeier A."/>
            <person name="Kalinowski J."/>
            <person name="Ruckert C."/>
        </authorList>
    </citation>
    <scope>NUCLEOTIDE SEQUENCE</scope>
    <source>
        <strain evidence="1">NBRC 108769</strain>
    </source>
</reference>
<dbReference type="EMBL" id="BSOH01000021">
    <property type="protein sequence ID" value="GLR18667.1"/>
    <property type="molecule type" value="Genomic_DNA"/>
</dbReference>
<reference evidence="1" key="2">
    <citation type="submission" date="2023-01" db="EMBL/GenBank/DDBJ databases">
        <title>Draft genome sequence of Portibacter lacus strain NBRC 108769.</title>
        <authorList>
            <person name="Sun Q."/>
            <person name="Mori K."/>
        </authorList>
    </citation>
    <scope>NUCLEOTIDE SEQUENCE</scope>
    <source>
        <strain evidence="1">NBRC 108769</strain>
    </source>
</reference>
<keyword evidence="2" id="KW-1185">Reference proteome</keyword>
<evidence type="ECO:0000313" key="2">
    <source>
        <dbReference type="Proteomes" id="UP001156666"/>
    </source>
</evidence>
<evidence type="ECO:0000313" key="1">
    <source>
        <dbReference type="EMBL" id="GLR18667.1"/>
    </source>
</evidence>
<protein>
    <submittedName>
        <fullName evidence="1">Uncharacterized protein</fullName>
    </submittedName>
</protein>
<dbReference type="Proteomes" id="UP001156666">
    <property type="component" value="Unassembled WGS sequence"/>
</dbReference>
<gene>
    <name evidence="1" type="ORF">GCM10007940_32830</name>
</gene>
<sequence>MQRNQQYVFKSLHHKDIELLSLMLDFLVDSQKKVTLYDADGDNLNSSLKAIFRAF</sequence>
<accession>A0AA37SRL8</accession>
<comment type="caution">
    <text evidence="1">The sequence shown here is derived from an EMBL/GenBank/DDBJ whole genome shotgun (WGS) entry which is preliminary data.</text>
</comment>
<name>A0AA37SRL8_9BACT</name>
<dbReference type="AlphaFoldDB" id="A0AA37SRL8"/>
<organism evidence="1 2">
    <name type="scientific">Portibacter lacus</name>
    <dbReference type="NCBI Taxonomy" id="1099794"/>
    <lineage>
        <taxon>Bacteria</taxon>
        <taxon>Pseudomonadati</taxon>
        <taxon>Bacteroidota</taxon>
        <taxon>Saprospiria</taxon>
        <taxon>Saprospirales</taxon>
        <taxon>Haliscomenobacteraceae</taxon>
        <taxon>Portibacter</taxon>
    </lineage>
</organism>
<proteinExistence type="predicted"/>